<accession>A0A644VXD8</accession>
<comment type="similarity">
    <text evidence="2">Belongs to the GtrA family.</text>
</comment>
<reference evidence="8" key="1">
    <citation type="submission" date="2019-08" db="EMBL/GenBank/DDBJ databases">
        <authorList>
            <person name="Kucharzyk K."/>
            <person name="Murdoch R.W."/>
            <person name="Higgins S."/>
            <person name="Loffler F."/>
        </authorList>
    </citation>
    <scope>NUCLEOTIDE SEQUENCE</scope>
</reference>
<comment type="caution">
    <text evidence="8">The sequence shown here is derived from an EMBL/GenBank/DDBJ whole genome shotgun (WGS) entry which is preliminary data.</text>
</comment>
<dbReference type="PANTHER" id="PTHR38459">
    <property type="entry name" value="PROPHAGE BACTOPRENOL-LINKED GLUCOSE TRANSLOCASE HOMOLOG"/>
    <property type="match status" value="1"/>
</dbReference>
<dbReference type="AlphaFoldDB" id="A0A644VXD8"/>
<dbReference type="InterPro" id="IPR007267">
    <property type="entry name" value="GtrA_DPMS_TM"/>
</dbReference>
<protein>
    <recommendedName>
        <fullName evidence="7">GtrA/DPMS transmembrane domain-containing protein</fullName>
    </recommendedName>
</protein>
<evidence type="ECO:0000256" key="3">
    <source>
        <dbReference type="ARBA" id="ARBA00022692"/>
    </source>
</evidence>
<dbReference type="InterPro" id="IPR051401">
    <property type="entry name" value="GtrA_CellWall_Glycosyl"/>
</dbReference>
<evidence type="ECO:0000256" key="5">
    <source>
        <dbReference type="ARBA" id="ARBA00023136"/>
    </source>
</evidence>
<evidence type="ECO:0000259" key="7">
    <source>
        <dbReference type="Pfam" id="PF04138"/>
    </source>
</evidence>
<dbReference type="PANTHER" id="PTHR38459:SF1">
    <property type="entry name" value="PROPHAGE BACTOPRENOL-LINKED GLUCOSE TRANSLOCASE HOMOLOG"/>
    <property type="match status" value="1"/>
</dbReference>
<keyword evidence="5 6" id="KW-0472">Membrane</keyword>
<comment type="subcellular location">
    <subcellularLocation>
        <location evidence="1">Membrane</location>
        <topology evidence="1">Multi-pass membrane protein</topology>
    </subcellularLocation>
</comment>
<feature type="transmembrane region" description="Helical" evidence="6">
    <location>
        <begin position="12"/>
        <end position="32"/>
    </location>
</feature>
<evidence type="ECO:0000256" key="2">
    <source>
        <dbReference type="ARBA" id="ARBA00009399"/>
    </source>
</evidence>
<keyword evidence="4 6" id="KW-1133">Transmembrane helix</keyword>
<evidence type="ECO:0000256" key="1">
    <source>
        <dbReference type="ARBA" id="ARBA00004141"/>
    </source>
</evidence>
<evidence type="ECO:0000256" key="4">
    <source>
        <dbReference type="ARBA" id="ARBA00022989"/>
    </source>
</evidence>
<feature type="transmembrane region" description="Helical" evidence="6">
    <location>
        <begin position="111"/>
        <end position="128"/>
    </location>
</feature>
<proteinExistence type="inferred from homology"/>
<name>A0A644VXD8_9ZZZZ</name>
<dbReference type="GO" id="GO:0000271">
    <property type="term" value="P:polysaccharide biosynthetic process"/>
    <property type="evidence" value="ECO:0007669"/>
    <property type="project" value="InterPro"/>
</dbReference>
<keyword evidence="3 6" id="KW-0812">Transmembrane</keyword>
<organism evidence="8">
    <name type="scientific">bioreactor metagenome</name>
    <dbReference type="NCBI Taxonomy" id="1076179"/>
    <lineage>
        <taxon>unclassified sequences</taxon>
        <taxon>metagenomes</taxon>
        <taxon>ecological metagenomes</taxon>
    </lineage>
</organism>
<feature type="domain" description="GtrA/DPMS transmembrane" evidence="7">
    <location>
        <begin position="12"/>
        <end position="134"/>
    </location>
</feature>
<evidence type="ECO:0000313" key="8">
    <source>
        <dbReference type="EMBL" id="MPL95152.1"/>
    </source>
</evidence>
<dbReference type="GO" id="GO:0005886">
    <property type="term" value="C:plasma membrane"/>
    <property type="evidence" value="ECO:0007669"/>
    <property type="project" value="TreeGrafter"/>
</dbReference>
<feature type="transmembrane region" description="Helical" evidence="6">
    <location>
        <begin position="73"/>
        <end position="91"/>
    </location>
</feature>
<gene>
    <name evidence="8" type="ORF">SDC9_41318</name>
</gene>
<dbReference type="EMBL" id="VSSQ01000456">
    <property type="protein sequence ID" value="MPL95152.1"/>
    <property type="molecule type" value="Genomic_DNA"/>
</dbReference>
<dbReference type="Pfam" id="PF04138">
    <property type="entry name" value="GtrA_DPMS_TM"/>
    <property type="match status" value="1"/>
</dbReference>
<feature type="transmembrane region" description="Helical" evidence="6">
    <location>
        <begin position="38"/>
        <end position="61"/>
    </location>
</feature>
<sequence length="135" mass="15300">MINKLCNNQIIKFIIVGIANTVLSAIIMFFLYNFAKFGYWGSTSVSYVIGSILSFILNKNFTFNNKGSIRKTLLKFIINVTICYLLAYSIAEPFISLLLNGLSMSKSVTDQISMLFGMILYTGLNYFGQKYFAFK</sequence>
<evidence type="ECO:0000256" key="6">
    <source>
        <dbReference type="SAM" id="Phobius"/>
    </source>
</evidence>